<dbReference type="EMBL" id="FMTS01000001">
    <property type="protein sequence ID" value="SCW44691.1"/>
    <property type="molecule type" value="Genomic_DNA"/>
</dbReference>
<protein>
    <submittedName>
        <fullName evidence="1">Uncharacterized protein</fullName>
    </submittedName>
</protein>
<dbReference type="Proteomes" id="UP000199150">
    <property type="component" value="Unassembled WGS sequence"/>
</dbReference>
<reference evidence="2" key="1">
    <citation type="submission" date="2016-10" db="EMBL/GenBank/DDBJ databases">
        <authorList>
            <person name="Varghese N."/>
            <person name="Submissions S."/>
        </authorList>
    </citation>
    <scope>NUCLEOTIDE SEQUENCE [LARGE SCALE GENOMIC DNA]</scope>
    <source>
        <strain evidence="2">CGMCC 1.3431</strain>
    </source>
</reference>
<sequence length="61" mass="7010">MEGHAEFDREQALADYLGFLLRQYRAGLIDPDDYYARLLLVLDAWDNHAINLQALTAFKAP</sequence>
<name>A0A1G4QJV8_9CAUL</name>
<keyword evidence="2" id="KW-1185">Reference proteome</keyword>
<evidence type="ECO:0000313" key="2">
    <source>
        <dbReference type="Proteomes" id="UP000199150"/>
    </source>
</evidence>
<dbReference type="RefSeq" id="WP_090645077.1">
    <property type="nucleotide sequence ID" value="NZ_CBCRYE010000001.1"/>
</dbReference>
<gene>
    <name evidence="1" type="ORF">SAMN02927928_1294</name>
</gene>
<accession>A0A1G4QJV8</accession>
<dbReference type="AlphaFoldDB" id="A0A1G4QJV8"/>
<proteinExistence type="predicted"/>
<organism evidence="1 2">
    <name type="scientific">Asticcacaulis taihuensis</name>
    <dbReference type="NCBI Taxonomy" id="260084"/>
    <lineage>
        <taxon>Bacteria</taxon>
        <taxon>Pseudomonadati</taxon>
        <taxon>Pseudomonadota</taxon>
        <taxon>Alphaproteobacteria</taxon>
        <taxon>Caulobacterales</taxon>
        <taxon>Caulobacteraceae</taxon>
        <taxon>Asticcacaulis</taxon>
    </lineage>
</organism>
<evidence type="ECO:0000313" key="1">
    <source>
        <dbReference type="EMBL" id="SCW44691.1"/>
    </source>
</evidence>